<dbReference type="AlphaFoldDB" id="A0A9P4UW27"/>
<dbReference type="Proteomes" id="UP000799444">
    <property type="component" value="Unassembled WGS sequence"/>
</dbReference>
<name>A0A9P4UW27_9PLEO</name>
<protein>
    <submittedName>
        <fullName evidence="1">Uncharacterized protein</fullName>
    </submittedName>
</protein>
<proteinExistence type="predicted"/>
<reference evidence="1" key="1">
    <citation type="journal article" date="2020" name="Stud. Mycol.">
        <title>101 Dothideomycetes genomes: a test case for predicting lifestyles and emergence of pathogens.</title>
        <authorList>
            <person name="Haridas S."/>
            <person name="Albert R."/>
            <person name="Binder M."/>
            <person name="Bloem J."/>
            <person name="Labutti K."/>
            <person name="Salamov A."/>
            <person name="Andreopoulos B."/>
            <person name="Baker S."/>
            <person name="Barry K."/>
            <person name="Bills G."/>
            <person name="Bluhm B."/>
            <person name="Cannon C."/>
            <person name="Castanera R."/>
            <person name="Culley D."/>
            <person name="Daum C."/>
            <person name="Ezra D."/>
            <person name="Gonzalez J."/>
            <person name="Henrissat B."/>
            <person name="Kuo A."/>
            <person name="Liang C."/>
            <person name="Lipzen A."/>
            <person name="Lutzoni F."/>
            <person name="Magnuson J."/>
            <person name="Mondo S."/>
            <person name="Nolan M."/>
            <person name="Ohm R."/>
            <person name="Pangilinan J."/>
            <person name="Park H.-J."/>
            <person name="Ramirez L."/>
            <person name="Alfaro M."/>
            <person name="Sun H."/>
            <person name="Tritt A."/>
            <person name="Yoshinaga Y."/>
            <person name="Zwiers L.-H."/>
            <person name="Turgeon B."/>
            <person name="Goodwin S."/>
            <person name="Spatafora J."/>
            <person name="Crous P."/>
            <person name="Grigoriev I."/>
        </authorList>
    </citation>
    <scope>NUCLEOTIDE SEQUENCE</scope>
    <source>
        <strain evidence="1">CBS 125425</strain>
    </source>
</reference>
<evidence type="ECO:0000313" key="1">
    <source>
        <dbReference type="EMBL" id="KAF2730602.1"/>
    </source>
</evidence>
<organism evidence="1 2">
    <name type="scientific">Polyplosphaeria fusca</name>
    <dbReference type="NCBI Taxonomy" id="682080"/>
    <lineage>
        <taxon>Eukaryota</taxon>
        <taxon>Fungi</taxon>
        <taxon>Dikarya</taxon>
        <taxon>Ascomycota</taxon>
        <taxon>Pezizomycotina</taxon>
        <taxon>Dothideomycetes</taxon>
        <taxon>Pleosporomycetidae</taxon>
        <taxon>Pleosporales</taxon>
        <taxon>Tetraplosphaeriaceae</taxon>
        <taxon>Polyplosphaeria</taxon>
    </lineage>
</organism>
<keyword evidence="2" id="KW-1185">Reference proteome</keyword>
<accession>A0A9P4UW27</accession>
<comment type="caution">
    <text evidence="1">The sequence shown here is derived from an EMBL/GenBank/DDBJ whole genome shotgun (WGS) entry which is preliminary data.</text>
</comment>
<dbReference type="EMBL" id="ML996214">
    <property type="protein sequence ID" value="KAF2730602.1"/>
    <property type="molecule type" value="Genomic_DNA"/>
</dbReference>
<evidence type="ECO:0000313" key="2">
    <source>
        <dbReference type="Proteomes" id="UP000799444"/>
    </source>
</evidence>
<gene>
    <name evidence="1" type="ORF">EJ04DRAFT_585588</name>
</gene>
<sequence>MGGIQFRQGQQGCIASAIWICPVGNDCQQSSYPAIGPPIKGYVYFARAGLQGLLDHLLVGVKLILDPNTDCFAIRKDGTAIHLHVRKYRPESIGVDNIERNIVTNDPVKDVLPDIIRIEYQYSRAVYCLLDRILVVQGVEDQQYPSLGSGALDLFTFCLVVLINMSISEVMPHAAAAIDLQYSID</sequence>